<keyword evidence="3 7" id="KW-0479">Metal-binding</keyword>
<comment type="subcellular location">
    <subcellularLocation>
        <location evidence="7">Cytoplasm</location>
    </subcellularLocation>
</comment>
<feature type="binding site" evidence="7">
    <location>
        <position position="99"/>
    </location>
    <ligand>
        <name>Zn(2+)</name>
        <dbReference type="ChEBI" id="CHEBI:29105"/>
        <note>catalytic</note>
    </ligand>
</feature>
<dbReference type="InterPro" id="IPR002036">
    <property type="entry name" value="YbeY"/>
</dbReference>
<evidence type="ECO:0000256" key="4">
    <source>
        <dbReference type="ARBA" id="ARBA00022759"/>
    </source>
</evidence>
<reference evidence="8 9" key="1">
    <citation type="submission" date="2024-07" db="EMBL/GenBank/DDBJ databases">
        <title>Uliginosibacterium flavum JJ3220;KACC:17644.</title>
        <authorList>
            <person name="Kim M.K."/>
        </authorList>
    </citation>
    <scope>NUCLEOTIDE SEQUENCE [LARGE SCALE GENOMIC DNA]</scope>
    <source>
        <strain evidence="8 9">KACC:17644</strain>
    </source>
</reference>
<dbReference type="RefSeq" id="WP_354600610.1">
    <property type="nucleotide sequence ID" value="NZ_JBEWZI010000007.1"/>
</dbReference>
<name>A0ABV2TKS3_9RHOO</name>
<dbReference type="Pfam" id="PF02130">
    <property type="entry name" value="YbeY"/>
    <property type="match status" value="1"/>
</dbReference>
<dbReference type="SUPFAM" id="SSF55486">
    <property type="entry name" value="Metalloproteases ('zincins'), catalytic domain"/>
    <property type="match status" value="1"/>
</dbReference>
<keyword evidence="7" id="KW-0963">Cytoplasm</keyword>
<feature type="binding site" evidence="7">
    <location>
        <position position="109"/>
    </location>
    <ligand>
        <name>Zn(2+)</name>
        <dbReference type="ChEBI" id="CHEBI:29105"/>
        <note>catalytic</note>
    </ligand>
</feature>
<comment type="caution">
    <text evidence="8">The sequence shown here is derived from an EMBL/GenBank/DDBJ whole genome shotgun (WGS) entry which is preliminary data.</text>
</comment>
<evidence type="ECO:0000256" key="5">
    <source>
        <dbReference type="ARBA" id="ARBA00022801"/>
    </source>
</evidence>
<keyword evidence="9" id="KW-1185">Reference proteome</keyword>
<keyword evidence="5 7" id="KW-0378">Hydrolase</keyword>
<evidence type="ECO:0000313" key="8">
    <source>
        <dbReference type="EMBL" id="MET7014148.1"/>
    </source>
</evidence>
<sequence length="140" mass="15663">MQYALQDAGLPDRAQLRRWIRAAEPGAAQLTVRFVESAEGRALNAEYRGKDYATNVLSFPYEAEPVLLGDLVLCWSVVQEEAAAQEKTVEAHCAHLIVHGVLHLQGWEHEDDAEAEEMEAEERTILAVLGYPDPYSNEKD</sequence>
<keyword evidence="6 7" id="KW-0862">Zinc</keyword>
<proteinExistence type="inferred from homology"/>
<protein>
    <recommendedName>
        <fullName evidence="7">Endoribonuclease YbeY</fullName>
        <ecNumber evidence="7">3.1.-.-</ecNumber>
    </recommendedName>
</protein>
<evidence type="ECO:0000256" key="3">
    <source>
        <dbReference type="ARBA" id="ARBA00022723"/>
    </source>
</evidence>
<dbReference type="PROSITE" id="PS01306">
    <property type="entry name" value="UPF0054"/>
    <property type="match status" value="1"/>
</dbReference>
<evidence type="ECO:0000313" key="9">
    <source>
        <dbReference type="Proteomes" id="UP001549691"/>
    </source>
</evidence>
<organism evidence="8 9">
    <name type="scientific">Uliginosibacterium flavum</name>
    <dbReference type="NCBI Taxonomy" id="1396831"/>
    <lineage>
        <taxon>Bacteria</taxon>
        <taxon>Pseudomonadati</taxon>
        <taxon>Pseudomonadota</taxon>
        <taxon>Betaproteobacteria</taxon>
        <taxon>Rhodocyclales</taxon>
        <taxon>Zoogloeaceae</taxon>
        <taxon>Uliginosibacterium</taxon>
    </lineage>
</organism>
<comment type="similarity">
    <text evidence="1 7">Belongs to the endoribonuclease YbeY family.</text>
</comment>
<keyword evidence="4 7" id="KW-0255">Endonuclease</keyword>
<dbReference type="InterPro" id="IPR023091">
    <property type="entry name" value="MetalPrtase_cat_dom_sf_prd"/>
</dbReference>
<dbReference type="HAMAP" id="MF_00009">
    <property type="entry name" value="Endoribonucl_YbeY"/>
    <property type="match status" value="1"/>
</dbReference>
<evidence type="ECO:0000256" key="7">
    <source>
        <dbReference type="HAMAP-Rule" id="MF_00009"/>
    </source>
</evidence>
<dbReference type="EMBL" id="JBEWZI010000007">
    <property type="protein sequence ID" value="MET7014148.1"/>
    <property type="molecule type" value="Genomic_DNA"/>
</dbReference>
<dbReference type="PANTHER" id="PTHR46986:SF1">
    <property type="entry name" value="ENDORIBONUCLEASE YBEY, CHLOROPLASTIC"/>
    <property type="match status" value="1"/>
</dbReference>
<comment type="function">
    <text evidence="7">Single strand-specific metallo-endoribonuclease involved in late-stage 70S ribosome quality control and in maturation of the 3' terminus of the 16S rRNA.</text>
</comment>
<evidence type="ECO:0000256" key="1">
    <source>
        <dbReference type="ARBA" id="ARBA00010875"/>
    </source>
</evidence>
<dbReference type="Gene3D" id="3.40.390.30">
    <property type="entry name" value="Metalloproteases ('zincins'), catalytic domain"/>
    <property type="match status" value="1"/>
</dbReference>
<dbReference type="NCBIfam" id="TIGR00043">
    <property type="entry name" value="rRNA maturation RNase YbeY"/>
    <property type="match status" value="1"/>
</dbReference>
<comment type="cofactor">
    <cofactor evidence="7">
        <name>Zn(2+)</name>
        <dbReference type="ChEBI" id="CHEBI:29105"/>
    </cofactor>
    <text evidence="7">Binds 1 zinc ion.</text>
</comment>
<feature type="binding site" evidence="7">
    <location>
        <position position="103"/>
    </location>
    <ligand>
        <name>Zn(2+)</name>
        <dbReference type="ChEBI" id="CHEBI:29105"/>
        <note>catalytic</note>
    </ligand>
</feature>
<accession>A0ABV2TKS3</accession>
<evidence type="ECO:0000256" key="2">
    <source>
        <dbReference type="ARBA" id="ARBA00022722"/>
    </source>
</evidence>
<dbReference type="PANTHER" id="PTHR46986">
    <property type="entry name" value="ENDORIBONUCLEASE YBEY, CHLOROPLASTIC"/>
    <property type="match status" value="1"/>
</dbReference>
<dbReference type="Proteomes" id="UP001549691">
    <property type="component" value="Unassembled WGS sequence"/>
</dbReference>
<gene>
    <name evidence="7 8" type="primary">ybeY</name>
    <name evidence="8" type="ORF">ABXR19_08090</name>
</gene>
<keyword evidence="7" id="KW-0698">rRNA processing</keyword>
<dbReference type="EC" id="3.1.-.-" evidence="7"/>
<keyword evidence="7" id="KW-0690">Ribosome biogenesis</keyword>
<keyword evidence="2 7" id="KW-0540">Nuclease</keyword>
<dbReference type="InterPro" id="IPR020549">
    <property type="entry name" value="YbeY_CS"/>
</dbReference>
<evidence type="ECO:0000256" key="6">
    <source>
        <dbReference type="ARBA" id="ARBA00022833"/>
    </source>
</evidence>